<evidence type="ECO:0000259" key="1">
    <source>
        <dbReference type="Pfam" id="PF21597"/>
    </source>
</evidence>
<dbReference type="RefSeq" id="WP_345226059.1">
    <property type="nucleotide sequence ID" value="NZ_BAAAXE010000013.1"/>
</dbReference>
<proteinExistence type="predicted"/>
<reference evidence="2 3" key="1">
    <citation type="submission" date="2024-09" db="EMBL/GenBank/DDBJ databases">
        <authorList>
            <person name="Sun Q."/>
            <person name="Mori K."/>
        </authorList>
    </citation>
    <scope>NUCLEOTIDE SEQUENCE [LARGE SCALE GENOMIC DNA]</scope>
    <source>
        <strain evidence="2 3">JCM 4362</strain>
    </source>
</reference>
<accession>A0ABV5PJB3</accession>
<comment type="caution">
    <text evidence="2">The sequence shown here is derived from an EMBL/GenBank/DDBJ whole genome shotgun (WGS) entry which is preliminary data.</text>
</comment>
<dbReference type="InterPro" id="IPR049445">
    <property type="entry name" value="TetR_SbtR-like_C"/>
</dbReference>
<gene>
    <name evidence="2" type="ORF">ACFFTU_25505</name>
</gene>
<evidence type="ECO:0000313" key="2">
    <source>
        <dbReference type="EMBL" id="MFB9523305.1"/>
    </source>
</evidence>
<dbReference type="SUPFAM" id="SSF48498">
    <property type="entry name" value="Tetracyclin repressor-like, C-terminal domain"/>
    <property type="match status" value="1"/>
</dbReference>
<dbReference type="Gene3D" id="1.10.357.10">
    <property type="entry name" value="Tetracycline Repressor, domain 2"/>
    <property type="match status" value="1"/>
</dbReference>
<name>A0ABV5PJB3_STRCM</name>
<sequence>MRGAGVGGGGVRPVRVARVCELQATDPAVADVVSGRFPAAERLMVICGQAHDAATRIIERARLAGAVRPDFTSEDLLLFFGTNAALARAVADTAPDAWRRQVAFLLQGVGTGTAHAPLSVPPLVSQQVYEVLGRLTTAP</sequence>
<evidence type="ECO:0000313" key="3">
    <source>
        <dbReference type="Proteomes" id="UP001589718"/>
    </source>
</evidence>
<dbReference type="InterPro" id="IPR036271">
    <property type="entry name" value="Tet_transcr_reg_TetR-rel_C_sf"/>
</dbReference>
<dbReference type="EMBL" id="JBHMCR010000017">
    <property type="protein sequence ID" value="MFB9523305.1"/>
    <property type="molecule type" value="Genomic_DNA"/>
</dbReference>
<dbReference type="Proteomes" id="UP001589718">
    <property type="component" value="Unassembled WGS sequence"/>
</dbReference>
<dbReference type="Pfam" id="PF21597">
    <property type="entry name" value="TetR_C_43"/>
    <property type="match status" value="1"/>
</dbReference>
<protein>
    <recommendedName>
        <fullName evidence="1">Transcriptional regulator SbtR-like C-terminal domain-containing protein</fullName>
    </recommendedName>
</protein>
<feature type="domain" description="Transcriptional regulator SbtR-like C-terminal" evidence="1">
    <location>
        <begin position="23"/>
        <end position="109"/>
    </location>
</feature>
<keyword evidence="3" id="KW-1185">Reference proteome</keyword>
<organism evidence="2 3">
    <name type="scientific">Streptomyces cremeus</name>
    <dbReference type="NCBI Taxonomy" id="66881"/>
    <lineage>
        <taxon>Bacteria</taxon>
        <taxon>Bacillati</taxon>
        <taxon>Actinomycetota</taxon>
        <taxon>Actinomycetes</taxon>
        <taxon>Kitasatosporales</taxon>
        <taxon>Streptomycetaceae</taxon>
        <taxon>Streptomyces</taxon>
    </lineage>
</organism>